<gene>
    <name evidence="1" type="ORF">RPERSI_LOCUS19562</name>
</gene>
<accession>A0ACA9RHH7</accession>
<organism evidence="1 2">
    <name type="scientific">Racocetra persica</name>
    <dbReference type="NCBI Taxonomy" id="160502"/>
    <lineage>
        <taxon>Eukaryota</taxon>
        <taxon>Fungi</taxon>
        <taxon>Fungi incertae sedis</taxon>
        <taxon>Mucoromycota</taxon>
        <taxon>Glomeromycotina</taxon>
        <taxon>Glomeromycetes</taxon>
        <taxon>Diversisporales</taxon>
        <taxon>Gigasporaceae</taxon>
        <taxon>Racocetra</taxon>
    </lineage>
</organism>
<feature type="non-terminal residue" evidence="1">
    <location>
        <position position="132"/>
    </location>
</feature>
<feature type="non-terminal residue" evidence="1">
    <location>
        <position position="1"/>
    </location>
</feature>
<dbReference type="EMBL" id="CAJVQC010053795">
    <property type="protein sequence ID" value="CAG8793367.1"/>
    <property type="molecule type" value="Genomic_DNA"/>
</dbReference>
<protein>
    <submittedName>
        <fullName evidence="1">26133_t:CDS:1</fullName>
    </submittedName>
</protein>
<proteinExistence type="predicted"/>
<dbReference type="Proteomes" id="UP000789920">
    <property type="component" value="Unassembled WGS sequence"/>
</dbReference>
<sequence>IDMSENNKISEDAVTNSKPMPPTEGSVDINEWSKYRNELERYLSLEPINWDLVLLDNLLSKYSEEATLENFKKYFEAISNGKTIEESEKGSAKEYHRKSKKAISWKSTNISKTSLSEKDMDISIINEFVKIR</sequence>
<name>A0ACA9RHH7_9GLOM</name>
<evidence type="ECO:0000313" key="2">
    <source>
        <dbReference type="Proteomes" id="UP000789920"/>
    </source>
</evidence>
<evidence type="ECO:0000313" key="1">
    <source>
        <dbReference type="EMBL" id="CAG8793367.1"/>
    </source>
</evidence>
<keyword evidence="2" id="KW-1185">Reference proteome</keyword>
<comment type="caution">
    <text evidence="1">The sequence shown here is derived from an EMBL/GenBank/DDBJ whole genome shotgun (WGS) entry which is preliminary data.</text>
</comment>
<reference evidence="1" key="1">
    <citation type="submission" date="2021-06" db="EMBL/GenBank/DDBJ databases">
        <authorList>
            <person name="Kallberg Y."/>
            <person name="Tangrot J."/>
            <person name="Rosling A."/>
        </authorList>
    </citation>
    <scope>NUCLEOTIDE SEQUENCE</scope>
    <source>
        <strain evidence="1">MA461A</strain>
    </source>
</reference>